<sequence>MESYSRYQHSPQRRAASSEQSQPPMAQSSSNNPGAAGEASGGRASSASVRSSAPRTSPDKQLSQIEKSVTHLLVATKELLETLTQWSRGQASEVKVSDVYVRLGYEFNLACRAFGAIGVDTTDLGPVPDLLRTILEDTLSQDASTESLNRYLPRIRDIIINLLHGLKRKQAKLRSRQARGGPRQGSQGSIASGENAIPPAADELPPQPP</sequence>
<reference evidence="4" key="3">
    <citation type="journal article" date="2010" name="Genome Res.">
        <title>Population genomic sequencing of Coccidioides fungi reveals recent hybridization and transposon control.</title>
        <authorList>
            <person name="Neafsey D.E."/>
            <person name="Barker B.M."/>
            <person name="Sharpton T.J."/>
            <person name="Stajich J.E."/>
            <person name="Park D.J."/>
            <person name="Whiston E."/>
            <person name="Hung C.-Y."/>
            <person name="McMahan C."/>
            <person name="White J."/>
            <person name="Sykes S."/>
            <person name="Heiman D."/>
            <person name="Young S."/>
            <person name="Zeng Q."/>
            <person name="Abouelleil A."/>
            <person name="Aftuck L."/>
            <person name="Bessette D."/>
            <person name="Brown A."/>
            <person name="FitzGerald M."/>
            <person name="Lui A."/>
            <person name="Macdonald J.P."/>
            <person name="Priest M."/>
            <person name="Orbach M.J."/>
            <person name="Galgiani J.N."/>
            <person name="Kirkland T.N."/>
            <person name="Cole G.T."/>
            <person name="Birren B.W."/>
            <person name="Henn M.R."/>
            <person name="Taylor J.W."/>
            <person name="Rounsley S.D."/>
        </authorList>
    </citation>
    <scope>NUCLEOTIDE SEQUENCE [LARGE SCALE GENOMIC DNA]</scope>
    <source>
        <strain evidence="4">RMSCC 3488</strain>
    </source>
</reference>
<dbReference type="EMBL" id="DS268110">
    <property type="protein sequence ID" value="KMM68139.1"/>
    <property type="molecule type" value="Genomic_DNA"/>
</dbReference>
<dbReference type="VEuPathDB" id="FungiDB:CPAG_04471"/>
<dbReference type="InterPro" id="IPR056279">
    <property type="entry name" value="Aip3p_Bud6_N"/>
</dbReference>
<dbReference type="PANTHER" id="PTHR22741">
    <property type="entry name" value="P140CAP/SNIP-RELATED"/>
    <property type="match status" value="1"/>
</dbReference>
<dbReference type="AlphaFoldDB" id="A0A0J6FGY6"/>
<dbReference type="GO" id="GO:0030010">
    <property type="term" value="P:establishment of cell polarity"/>
    <property type="evidence" value="ECO:0007669"/>
    <property type="project" value="TreeGrafter"/>
</dbReference>
<dbReference type="GO" id="GO:0051286">
    <property type="term" value="C:cell tip"/>
    <property type="evidence" value="ECO:0007669"/>
    <property type="project" value="TreeGrafter"/>
</dbReference>
<protein>
    <submittedName>
        <fullName evidence="3">Actin-interacting protein AIP3</fullName>
    </submittedName>
</protein>
<dbReference type="OrthoDB" id="783096at2759"/>
<evidence type="ECO:0000259" key="2">
    <source>
        <dbReference type="Pfam" id="PF23153"/>
    </source>
</evidence>
<evidence type="ECO:0000313" key="4">
    <source>
        <dbReference type="Proteomes" id="UP000054567"/>
    </source>
</evidence>
<reference evidence="3 4" key="1">
    <citation type="submission" date="2007-06" db="EMBL/GenBank/DDBJ databases">
        <title>The Genome Sequence of Coccidioides posadasii RMSCC_3488.</title>
        <authorList>
            <consortium name="Coccidioides Genome Resources Consortium"/>
            <consortium name="The Broad Institute Genome Sequencing Platform"/>
            <person name="Henn M.R."/>
            <person name="Sykes S."/>
            <person name="Young S."/>
            <person name="Jaffe D."/>
            <person name="Berlin A."/>
            <person name="Alvarez P."/>
            <person name="Butler J."/>
            <person name="Gnerre S."/>
            <person name="Grabherr M."/>
            <person name="Mauceli E."/>
            <person name="Brockman W."/>
            <person name="Kodira C."/>
            <person name="Alvarado L."/>
            <person name="Zeng Q."/>
            <person name="Crawford M."/>
            <person name="Antoine C."/>
            <person name="Devon K."/>
            <person name="Galgiani J."/>
            <person name="Orsborn K."/>
            <person name="Lewis M.L."/>
            <person name="Nusbaum C."/>
            <person name="Galagan J."/>
            <person name="Birren B."/>
        </authorList>
    </citation>
    <scope>NUCLEOTIDE SEQUENCE [LARGE SCALE GENOMIC DNA]</scope>
    <source>
        <strain evidence="3 4">RMSCC 3488</strain>
    </source>
</reference>
<evidence type="ECO:0000256" key="1">
    <source>
        <dbReference type="SAM" id="MobiDB-lite"/>
    </source>
</evidence>
<evidence type="ECO:0000313" key="3">
    <source>
        <dbReference type="EMBL" id="KMM68139.1"/>
    </source>
</evidence>
<feature type="compositionally biased region" description="Low complexity" evidence="1">
    <location>
        <begin position="34"/>
        <end position="53"/>
    </location>
</feature>
<feature type="compositionally biased region" description="Polar residues" evidence="1">
    <location>
        <begin position="1"/>
        <end position="33"/>
    </location>
</feature>
<dbReference type="Proteomes" id="UP000054567">
    <property type="component" value="Unassembled WGS sequence"/>
</dbReference>
<proteinExistence type="predicted"/>
<feature type="domain" description="Aip3p/Bud6 N-terminal" evidence="2">
    <location>
        <begin position="66"/>
        <end position="174"/>
    </location>
</feature>
<dbReference type="InterPro" id="IPR051825">
    <property type="entry name" value="SRCIN1"/>
</dbReference>
<dbReference type="GO" id="GO:0005737">
    <property type="term" value="C:cytoplasm"/>
    <property type="evidence" value="ECO:0007669"/>
    <property type="project" value="TreeGrafter"/>
</dbReference>
<feature type="region of interest" description="Disordered" evidence="1">
    <location>
        <begin position="1"/>
        <end position="64"/>
    </location>
</feature>
<feature type="region of interest" description="Disordered" evidence="1">
    <location>
        <begin position="171"/>
        <end position="209"/>
    </location>
</feature>
<accession>A0A0J6FGY6</accession>
<gene>
    <name evidence="3" type="ORF">CPAG_04471</name>
</gene>
<reference evidence="4" key="2">
    <citation type="journal article" date="2009" name="Genome Res.">
        <title>Comparative genomic analyses of the human fungal pathogens Coccidioides and their relatives.</title>
        <authorList>
            <person name="Sharpton T.J."/>
            <person name="Stajich J.E."/>
            <person name="Rounsley S.D."/>
            <person name="Gardner M.J."/>
            <person name="Wortman J.R."/>
            <person name="Jordar V.S."/>
            <person name="Maiti R."/>
            <person name="Kodira C.D."/>
            <person name="Neafsey D.E."/>
            <person name="Zeng Q."/>
            <person name="Hung C.-Y."/>
            <person name="McMahan C."/>
            <person name="Muszewska A."/>
            <person name="Grynberg M."/>
            <person name="Mandel M.A."/>
            <person name="Kellner E.M."/>
            <person name="Barker B.M."/>
            <person name="Galgiani J.N."/>
            <person name="Orbach M.J."/>
            <person name="Kirkland T.N."/>
            <person name="Cole G.T."/>
            <person name="Henn M.R."/>
            <person name="Birren B.W."/>
            <person name="Taylor J.W."/>
        </authorList>
    </citation>
    <scope>NUCLEOTIDE SEQUENCE [LARGE SCALE GENOMIC DNA]</scope>
    <source>
        <strain evidence="4">RMSCC 3488</strain>
    </source>
</reference>
<dbReference type="PANTHER" id="PTHR22741:SF10">
    <property type="entry name" value="COILED-COIL DOMAIN-CONTAINING PROTEIN CG32809"/>
    <property type="match status" value="1"/>
</dbReference>
<name>A0A0J6FGY6_COCPO</name>
<dbReference type="Pfam" id="PF23153">
    <property type="entry name" value="Aip3p_Bud6_N"/>
    <property type="match status" value="1"/>
</dbReference>
<feature type="compositionally biased region" description="Low complexity" evidence="1">
    <location>
        <begin position="198"/>
        <end position="209"/>
    </location>
</feature>
<organism evidence="3 4">
    <name type="scientific">Coccidioides posadasii RMSCC 3488</name>
    <dbReference type="NCBI Taxonomy" id="454284"/>
    <lineage>
        <taxon>Eukaryota</taxon>
        <taxon>Fungi</taxon>
        <taxon>Dikarya</taxon>
        <taxon>Ascomycota</taxon>
        <taxon>Pezizomycotina</taxon>
        <taxon>Eurotiomycetes</taxon>
        <taxon>Eurotiomycetidae</taxon>
        <taxon>Onygenales</taxon>
        <taxon>Onygenaceae</taxon>
        <taxon>Coccidioides</taxon>
    </lineage>
</organism>